<gene>
    <name evidence="5" type="ORF">F7D09_0559</name>
</gene>
<accession>A0A6I1GH93</accession>
<keyword evidence="1 5" id="KW-0808">Transferase</keyword>
<feature type="domain" description="N-acetyltransferase" evidence="4">
    <location>
        <begin position="3"/>
        <end position="164"/>
    </location>
</feature>
<protein>
    <submittedName>
        <fullName evidence="5">Ribosomal-protein-alanine N-acetyltransferase RimI</fullName>
    </submittedName>
</protein>
<dbReference type="Pfam" id="PF00583">
    <property type="entry name" value="Acetyltransf_1"/>
    <property type="match status" value="1"/>
</dbReference>
<sequence>MLVDYTAMERETAVTAMTRLEQELFGRHAWDRQTVADELAAPARTYIFDVDDNSIDQSDIDSASISDAAVRGFAGYWYDGEDAEIMDVGVSAAHQRQGIATNLMRHIIEHARAQGARRMLLEVSVENTPAMTLYRNLGFQRIGLRRRYYQPEGIDALVMALDLAPHIVGFTAVQSTTTQSTTTQPTTAGTAEKEQNQ</sequence>
<dbReference type="GO" id="GO:0008080">
    <property type="term" value="F:N-acetyltransferase activity"/>
    <property type="evidence" value="ECO:0007669"/>
    <property type="project" value="InterPro"/>
</dbReference>
<dbReference type="RefSeq" id="WP_152233920.1">
    <property type="nucleotide sequence ID" value="NZ_JBHSKZ010000029.1"/>
</dbReference>
<dbReference type="InterPro" id="IPR006464">
    <property type="entry name" value="AcTrfase_RimI/Ard1"/>
</dbReference>
<comment type="caution">
    <text evidence="5">The sequence shown here is derived from an EMBL/GenBank/DDBJ whole genome shotgun (WGS) entry which is preliminary data.</text>
</comment>
<keyword evidence="6" id="KW-1185">Reference proteome</keyword>
<proteinExistence type="predicted"/>
<dbReference type="SUPFAM" id="SSF55729">
    <property type="entry name" value="Acyl-CoA N-acyltransferases (Nat)"/>
    <property type="match status" value="1"/>
</dbReference>
<evidence type="ECO:0000256" key="3">
    <source>
        <dbReference type="SAM" id="MobiDB-lite"/>
    </source>
</evidence>
<dbReference type="EMBL" id="WBVT01000005">
    <property type="protein sequence ID" value="KAB7791013.1"/>
    <property type="molecule type" value="Genomic_DNA"/>
</dbReference>
<dbReference type="PANTHER" id="PTHR43877">
    <property type="entry name" value="AMINOALKYLPHOSPHONATE N-ACETYLTRANSFERASE-RELATED-RELATED"/>
    <property type="match status" value="1"/>
</dbReference>
<dbReference type="AlphaFoldDB" id="A0A6I1GH93"/>
<dbReference type="NCBIfam" id="TIGR01575">
    <property type="entry name" value="rimI"/>
    <property type="match status" value="1"/>
</dbReference>
<dbReference type="PROSITE" id="PS51186">
    <property type="entry name" value="GNAT"/>
    <property type="match status" value="1"/>
</dbReference>
<evidence type="ECO:0000313" key="5">
    <source>
        <dbReference type="EMBL" id="KAB7791013.1"/>
    </source>
</evidence>
<dbReference type="InterPro" id="IPR050832">
    <property type="entry name" value="Bact_Acetyltransf"/>
</dbReference>
<evidence type="ECO:0000256" key="2">
    <source>
        <dbReference type="ARBA" id="ARBA00023315"/>
    </source>
</evidence>
<feature type="compositionally biased region" description="Low complexity" evidence="3">
    <location>
        <begin position="175"/>
        <end position="190"/>
    </location>
</feature>
<dbReference type="Proteomes" id="UP000441772">
    <property type="component" value="Unassembled WGS sequence"/>
</dbReference>
<keyword evidence="2" id="KW-0012">Acyltransferase</keyword>
<feature type="region of interest" description="Disordered" evidence="3">
    <location>
        <begin position="175"/>
        <end position="197"/>
    </location>
</feature>
<organism evidence="5 6">
    <name type="scientific">Bifidobacterium leontopitheci</name>
    <dbReference type="NCBI Taxonomy" id="2650774"/>
    <lineage>
        <taxon>Bacteria</taxon>
        <taxon>Bacillati</taxon>
        <taxon>Actinomycetota</taxon>
        <taxon>Actinomycetes</taxon>
        <taxon>Bifidobacteriales</taxon>
        <taxon>Bifidobacteriaceae</taxon>
        <taxon>Bifidobacterium</taxon>
    </lineage>
</organism>
<dbReference type="InterPro" id="IPR016181">
    <property type="entry name" value="Acyl_CoA_acyltransferase"/>
</dbReference>
<name>A0A6I1GH93_9BIFI</name>
<reference evidence="5 6" key="1">
    <citation type="submission" date="2019-09" db="EMBL/GenBank/DDBJ databases">
        <title>Characterization of the phylogenetic diversity of two novel species belonging to the genus Bifidobacterium: Bifidobacterium cebidarum sp. nov. and Bifidobacterium leontopitheci sp. nov.</title>
        <authorList>
            <person name="Lugli G.A."/>
            <person name="Duranti S."/>
            <person name="Milani C."/>
            <person name="Turroni F."/>
            <person name="Ventura M."/>
        </authorList>
    </citation>
    <scope>NUCLEOTIDE SEQUENCE [LARGE SCALE GENOMIC DNA]</scope>
    <source>
        <strain evidence="5 6">LMG 31471</strain>
    </source>
</reference>
<evidence type="ECO:0000256" key="1">
    <source>
        <dbReference type="ARBA" id="ARBA00022679"/>
    </source>
</evidence>
<dbReference type="Gene3D" id="3.40.630.30">
    <property type="match status" value="1"/>
</dbReference>
<evidence type="ECO:0000313" key="6">
    <source>
        <dbReference type="Proteomes" id="UP000441772"/>
    </source>
</evidence>
<dbReference type="CDD" id="cd04301">
    <property type="entry name" value="NAT_SF"/>
    <property type="match status" value="1"/>
</dbReference>
<dbReference type="InterPro" id="IPR000182">
    <property type="entry name" value="GNAT_dom"/>
</dbReference>
<dbReference type="PANTHER" id="PTHR43877:SF2">
    <property type="entry name" value="AMINOALKYLPHOSPHONATE N-ACETYLTRANSFERASE-RELATED"/>
    <property type="match status" value="1"/>
</dbReference>
<evidence type="ECO:0000259" key="4">
    <source>
        <dbReference type="PROSITE" id="PS51186"/>
    </source>
</evidence>